<evidence type="ECO:0000313" key="11">
    <source>
        <dbReference type="EMBL" id="PFX28916.1"/>
    </source>
</evidence>
<dbReference type="GO" id="GO:0005886">
    <property type="term" value="C:plasma membrane"/>
    <property type="evidence" value="ECO:0007669"/>
    <property type="project" value="UniProtKB-SubCell"/>
</dbReference>
<sequence>MHGVKVDMTICVPGKILEDVVSSSLDHHIESQGLLSHNQWGFRINYSTEGLLLYLTETWKEALDTGWKVEVLLIDFRKAFDSVNHLILQQKLKAMSVSGDFLSWFTSYFCECRQFVQLSGVKSRPRLIKYGVPQGSILGPRLFSIYANDFPEAFTDGDLFMFVNDTTIFTIVATLSNIASALTCFVALWFPSTSAKLVAVLASVYTVFSTYIIILASMSPTPPMHGKNIGSFVVIAVSIISGILISYTKLTISTIMRDRGKQALFWCGICIQTGSCIGALLMFPLVNILKLFHQ</sequence>
<dbReference type="PANTHER" id="PTHR12929:SF10">
    <property type="entry name" value="RIBOFLAVIN TRANSPORTER"/>
    <property type="match status" value="1"/>
</dbReference>
<keyword evidence="5 9" id="KW-1003">Cell membrane</keyword>
<evidence type="ECO:0000313" key="12">
    <source>
        <dbReference type="Proteomes" id="UP000225706"/>
    </source>
</evidence>
<feature type="transmembrane region" description="Helical" evidence="9">
    <location>
        <begin position="264"/>
        <end position="286"/>
    </location>
</feature>
<evidence type="ECO:0000256" key="7">
    <source>
        <dbReference type="ARBA" id="ARBA00022989"/>
    </source>
</evidence>
<dbReference type="AlphaFoldDB" id="A0A2B4SHQ3"/>
<evidence type="ECO:0000256" key="9">
    <source>
        <dbReference type="RuleBase" id="RU368035"/>
    </source>
</evidence>
<feature type="transmembrane region" description="Helical" evidence="9">
    <location>
        <begin position="168"/>
        <end position="190"/>
    </location>
</feature>
<evidence type="ECO:0000256" key="6">
    <source>
        <dbReference type="ARBA" id="ARBA00022692"/>
    </source>
</evidence>
<protein>
    <recommendedName>
        <fullName evidence="9">Riboflavin transporter</fullName>
    </recommendedName>
</protein>
<evidence type="ECO:0000256" key="2">
    <source>
        <dbReference type="ARBA" id="ARBA00004651"/>
    </source>
</evidence>
<comment type="similarity">
    <text evidence="3 9">Belongs to the riboflavin transporter family.</text>
</comment>
<comment type="caution">
    <text evidence="11">The sequence shown here is derived from an EMBL/GenBank/DDBJ whole genome shotgun (WGS) entry which is preliminary data.</text>
</comment>
<dbReference type="PANTHER" id="PTHR12929">
    <property type="entry name" value="SOLUTE CARRIER FAMILY 52"/>
    <property type="match status" value="1"/>
</dbReference>
<evidence type="ECO:0000256" key="3">
    <source>
        <dbReference type="ARBA" id="ARBA00006366"/>
    </source>
</evidence>
<dbReference type="GO" id="GO:0032217">
    <property type="term" value="F:riboflavin transmembrane transporter activity"/>
    <property type="evidence" value="ECO:0007669"/>
    <property type="project" value="UniProtKB-UniRule"/>
</dbReference>
<dbReference type="OrthoDB" id="9995836at2759"/>
<proteinExistence type="inferred from homology"/>
<reference evidence="12" key="1">
    <citation type="journal article" date="2017" name="bioRxiv">
        <title>Comparative analysis of the genomes of Stylophora pistillata and Acropora digitifera provides evidence for extensive differences between species of corals.</title>
        <authorList>
            <person name="Voolstra C.R."/>
            <person name="Li Y."/>
            <person name="Liew Y.J."/>
            <person name="Baumgarten S."/>
            <person name="Zoccola D."/>
            <person name="Flot J.-F."/>
            <person name="Tambutte S."/>
            <person name="Allemand D."/>
            <person name="Aranda M."/>
        </authorList>
    </citation>
    <scope>NUCLEOTIDE SEQUENCE [LARGE SCALE GENOMIC DNA]</scope>
</reference>
<feature type="transmembrane region" description="Helical" evidence="9">
    <location>
        <begin position="197"/>
        <end position="217"/>
    </location>
</feature>
<name>A0A2B4SHQ3_STYPI</name>
<dbReference type="InterPro" id="IPR043502">
    <property type="entry name" value="DNA/RNA_pol_sf"/>
</dbReference>
<evidence type="ECO:0000256" key="8">
    <source>
        <dbReference type="ARBA" id="ARBA00023136"/>
    </source>
</evidence>
<keyword evidence="6 9" id="KW-0812">Transmembrane</keyword>
<comment type="function">
    <text evidence="9">Plasma membrane transporter mediating the uptake by cells of the water soluble vitamin B2/riboflavin that plays a key role in biochemical oxidation-reduction reactions of the carbohydrate, lipid, and amino acid metabolism.</text>
</comment>
<organism evidence="11 12">
    <name type="scientific">Stylophora pistillata</name>
    <name type="common">Smooth cauliflower coral</name>
    <dbReference type="NCBI Taxonomy" id="50429"/>
    <lineage>
        <taxon>Eukaryota</taxon>
        <taxon>Metazoa</taxon>
        <taxon>Cnidaria</taxon>
        <taxon>Anthozoa</taxon>
        <taxon>Hexacorallia</taxon>
        <taxon>Scleractinia</taxon>
        <taxon>Astrocoeniina</taxon>
        <taxon>Pocilloporidae</taxon>
        <taxon>Stylophora</taxon>
    </lineage>
</organism>
<accession>A0A2B4SHQ3</accession>
<dbReference type="EMBL" id="LSMT01000074">
    <property type="protein sequence ID" value="PFX28916.1"/>
    <property type="molecule type" value="Genomic_DNA"/>
</dbReference>
<dbReference type="SUPFAM" id="SSF56672">
    <property type="entry name" value="DNA/RNA polymerases"/>
    <property type="match status" value="1"/>
</dbReference>
<keyword evidence="8 9" id="KW-0472">Membrane</keyword>
<dbReference type="InterPro" id="IPR009357">
    <property type="entry name" value="Riboflavin_transptr"/>
</dbReference>
<dbReference type="Pfam" id="PF06237">
    <property type="entry name" value="SLC52_ribofla_tr"/>
    <property type="match status" value="1"/>
</dbReference>
<feature type="transmembrane region" description="Helical" evidence="9">
    <location>
        <begin position="229"/>
        <end position="252"/>
    </location>
</feature>
<evidence type="ECO:0000259" key="10">
    <source>
        <dbReference type="PROSITE" id="PS50878"/>
    </source>
</evidence>
<evidence type="ECO:0000256" key="4">
    <source>
        <dbReference type="ARBA" id="ARBA00022448"/>
    </source>
</evidence>
<gene>
    <name evidence="11" type="primary">Slc52a3</name>
    <name evidence="11" type="ORF">AWC38_SpisGene6332</name>
</gene>
<evidence type="ECO:0000256" key="1">
    <source>
        <dbReference type="ARBA" id="ARBA00000215"/>
    </source>
</evidence>
<keyword evidence="7 9" id="KW-1133">Transmembrane helix</keyword>
<feature type="domain" description="Reverse transcriptase" evidence="10">
    <location>
        <begin position="1"/>
        <end position="271"/>
    </location>
</feature>
<comment type="subcellular location">
    <subcellularLocation>
        <location evidence="2 9">Cell membrane</location>
        <topology evidence="2 9">Multi-pass membrane protein</topology>
    </subcellularLocation>
</comment>
<evidence type="ECO:0000256" key="5">
    <source>
        <dbReference type="ARBA" id="ARBA00022475"/>
    </source>
</evidence>
<keyword evidence="4 9" id="KW-0813">Transport</keyword>
<keyword evidence="12" id="KW-1185">Reference proteome</keyword>
<dbReference type="Proteomes" id="UP000225706">
    <property type="component" value="Unassembled WGS sequence"/>
</dbReference>
<comment type="caution">
    <text evidence="9">Lacks conserved residue(s) required for the propagation of feature annotation.</text>
</comment>
<dbReference type="PROSITE" id="PS50878">
    <property type="entry name" value="RT_POL"/>
    <property type="match status" value="1"/>
</dbReference>
<comment type="catalytic activity">
    <reaction evidence="1 9">
        <text>riboflavin(in) = riboflavin(out)</text>
        <dbReference type="Rhea" id="RHEA:35015"/>
        <dbReference type="ChEBI" id="CHEBI:57986"/>
    </reaction>
</comment>
<dbReference type="InterPro" id="IPR000477">
    <property type="entry name" value="RT_dom"/>
</dbReference>